<dbReference type="Proteomes" id="UP000230886">
    <property type="component" value="Unassembled WGS sequence"/>
</dbReference>
<sequence>MASRIDLLAWLLDSDPAIRWQVERDLVNEAPTVWAATRASIATEGFGARLLSLQDRDGQWAGGAYFPAEFDFAGPEAAEQSSQPWTATTWTLNSLREWGLDASVLRERRTAELLAENCRWEYEGRPYWDGEVDCCINAWTVANGVWLDMRVDELADWFVRHQLPDGGWNCEWIEGSTRSSFHSTLNSLKGLLAYEIATGGTIETRAARRSGEEFLLQRGLFRRLSTVEPVGDWIGRFAYPFRWRYNVLNAADYFREASLSDGNEPDPRMADAIEMIRAARASDGTWLQAGRQPGRVWFEVDTKAGEPSKWLTLSGIRVLAWWDQSSPLGSA</sequence>
<evidence type="ECO:0000313" key="2">
    <source>
        <dbReference type="Proteomes" id="UP000230886"/>
    </source>
</evidence>
<dbReference type="EMBL" id="NOVD01000001">
    <property type="protein sequence ID" value="PCK29051.1"/>
    <property type="molecule type" value="Genomic_DNA"/>
</dbReference>
<dbReference type="Gene3D" id="1.50.10.20">
    <property type="match status" value="1"/>
</dbReference>
<organism evidence="1 2">
    <name type="scientific">Rhodococcus qingshengii</name>
    <dbReference type="NCBI Taxonomy" id="334542"/>
    <lineage>
        <taxon>Bacteria</taxon>
        <taxon>Bacillati</taxon>
        <taxon>Actinomycetota</taxon>
        <taxon>Actinomycetes</taxon>
        <taxon>Mycobacteriales</taxon>
        <taxon>Nocardiaceae</taxon>
        <taxon>Rhodococcus</taxon>
        <taxon>Rhodococcus erythropolis group</taxon>
    </lineage>
</organism>
<dbReference type="RefSeq" id="WP_099696802.1">
    <property type="nucleotide sequence ID" value="NZ_NOVD01000001.1"/>
</dbReference>
<name>A0A2A5JJ40_RHOSG</name>
<proteinExistence type="predicted"/>
<dbReference type="InterPro" id="IPR008930">
    <property type="entry name" value="Terpenoid_cyclase/PrenylTrfase"/>
</dbReference>
<gene>
    <name evidence="1" type="ORF">CHR55_01245</name>
</gene>
<comment type="caution">
    <text evidence="1">The sequence shown here is derived from an EMBL/GenBank/DDBJ whole genome shotgun (WGS) entry which is preliminary data.</text>
</comment>
<dbReference type="SUPFAM" id="SSF48239">
    <property type="entry name" value="Terpenoid cyclases/Protein prenyltransferases"/>
    <property type="match status" value="1"/>
</dbReference>
<protein>
    <submittedName>
        <fullName evidence="1">Squalene cyclase</fullName>
    </submittedName>
</protein>
<evidence type="ECO:0000313" key="1">
    <source>
        <dbReference type="EMBL" id="PCK29051.1"/>
    </source>
</evidence>
<reference evidence="1 2" key="1">
    <citation type="submission" date="2017-07" db="EMBL/GenBank/DDBJ databases">
        <title>Draft sequence of Rhodococcus enclensis 23b-28.</title>
        <authorList>
            <person name="Besaury L."/>
            <person name="Sancelme M."/>
            <person name="Amato P."/>
            <person name="Lallement A."/>
            <person name="Delort A.-M."/>
        </authorList>
    </citation>
    <scope>NUCLEOTIDE SEQUENCE [LARGE SCALE GENOMIC DNA]</scope>
    <source>
        <strain evidence="1 2">23b-28</strain>
    </source>
</reference>
<dbReference type="AlphaFoldDB" id="A0A2A5JJ40"/>
<accession>A0A2A5JJ40</accession>